<evidence type="ECO:0000313" key="2">
    <source>
        <dbReference type="EMBL" id="OWT43070.1"/>
    </source>
</evidence>
<organism evidence="2 3">
    <name type="scientific">Pochonia chlamydosporia 170</name>
    <dbReference type="NCBI Taxonomy" id="1380566"/>
    <lineage>
        <taxon>Eukaryota</taxon>
        <taxon>Fungi</taxon>
        <taxon>Dikarya</taxon>
        <taxon>Ascomycota</taxon>
        <taxon>Pezizomycotina</taxon>
        <taxon>Sordariomycetes</taxon>
        <taxon>Hypocreomycetidae</taxon>
        <taxon>Hypocreales</taxon>
        <taxon>Clavicipitaceae</taxon>
        <taxon>Pochonia</taxon>
    </lineage>
</organism>
<evidence type="ECO:0000313" key="3">
    <source>
        <dbReference type="Proteomes" id="UP000078397"/>
    </source>
</evidence>
<gene>
    <name evidence="2" type="ORF">VFPPC_17754</name>
</gene>
<name>A0A219AQM4_METCM</name>
<dbReference type="AlphaFoldDB" id="A0A219AQM4"/>
<dbReference type="GeneID" id="33936678"/>
<sequence length="118" mass="12443">MAWMSKRCLGVDAGPQDERTTDPTQDGMAGTKDAGVQKVAKVNNKVRCSSERVTGVKSGLVQLLHVRTPYLGTGLTVVDQTASMGAESGGACVKSGVWCVWAQLDLGEHGLERGRSVP</sequence>
<protein>
    <submittedName>
        <fullName evidence="2">Uncharacterized protein</fullName>
    </submittedName>
</protein>
<feature type="region of interest" description="Disordered" evidence="1">
    <location>
        <begin position="1"/>
        <end position="32"/>
    </location>
</feature>
<keyword evidence="3" id="KW-1185">Reference proteome</keyword>
<evidence type="ECO:0000256" key="1">
    <source>
        <dbReference type="SAM" id="MobiDB-lite"/>
    </source>
</evidence>
<dbReference type="KEGG" id="pchm:VFPPC_17754"/>
<comment type="caution">
    <text evidence="2">The sequence shown here is derived from an EMBL/GenBank/DDBJ whole genome shotgun (WGS) entry which is preliminary data.</text>
</comment>
<dbReference type="Proteomes" id="UP000078397">
    <property type="component" value="Unassembled WGS sequence"/>
</dbReference>
<proteinExistence type="predicted"/>
<dbReference type="RefSeq" id="XP_022285521.1">
    <property type="nucleotide sequence ID" value="XM_022429441.1"/>
</dbReference>
<accession>A0A219AQM4</accession>
<reference evidence="2 3" key="1">
    <citation type="journal article" date="2016" name="PLoS Pathog.">
        <title>Biosynthesis of antibiotic leucinostatins in bio-control fungus Purpureocillium lilacinum and their inhibition on phytophthora revealed by genome mining.</title>
        <authorList>
            <person name="Wang G."/>
            <person name="Liu Z."/>
            <person name="Lin R."/>
            <person name="Li E."/>
            <person name="Mao Z."/>
            <person name="Ling J."/>
            <person name="Yang Y."/>
            <person name="Yin W.B."/>
            <person name="Xie B."/>
        </authorList>
    </citation>
    <scope>NUCLEOTIDE SEQUENCE [LARGE SCALE GENOMIC DNA]</scope>
    <source>
        <strain evidence="2">170</strain>
    </source>
</reference>
<dbReference type="EMBL" id="LSBJ02000003">
    <property type="protein sequence ID" value="OWT43070.1"/>
    <property type="molecule type" value="Genomic_DNA"/>
</dbReference>